<gene>
    <name evidence="3" type="ORF">LTRI10_LOCUS50851</name>
</gene>
<evidence type="ECO:0000313" key="4">
    <source>
        <dbReference type="Proteomes" id="UP001497516"/>
    </source>
</evidence>
<evidence type="ECO:0008006" key="5">
    <source>
        <dbReference type="Google" id="ProtNLM"/>
    </source>
</evidence>
<keyword evidence="4" id="KW-1185">Reference proteome</keyword>
<proteinExistence type="predicted"/>
<dbReference type="InterPro" id="IPR036047">
    <property type="entry name" value="F-box-like_dom_sf"/>
</dbReference>
<dbReference type="PANTHER" id="PTHR44259">
    <property type="entry name" value="OS07G0183000 PROTEIN-RELATED"/>
    <property type="match status" value="1"/>
</dbReference>
<accession>A0AAV2GM35</accession>
<organism evidence="3 4">
    <name type="scientific">Linum trigynum</name>
    <dbReference type="NCBI Taxonomy" id="586398"/>
    <lineage>
        <taxon>Eukaryota</taxon>
        <taxon>Viridiplantae</taxon>
        <taxon>Streptophyta</taxon>
        <taxon>Embryophyta</taxon>
        <taxon>Tracheophyta</taxon>
        <taxon>Spermatophyta</taxon>
        <taxon>Magnoliopsida</taxon>
        <taxon>eudicotyledons</taxon>
        <taxon>Gunneridae</taxon>
        <taxon>Pentapetalae</taxon>
        <taxon>rosids</taxon>
        <taxon>fabids</taxon>
        <taxon>Malpighiales</taxon>
        <taxon>Linaceae</taxon>
        <taxon>Linum</taxon>
    </lineage>
</organism>
<dbReference type="CDD" id="cd09917">
    <property type="entry name" value="F-box_SF"/>
    <property type="match status" value="1"/>
</dbReference>
<dbReference type="Pfam" id="PF03478">
    <property type="entry name" value="Beta-prop_KIB1-4"/>
    <property type="match status" value="1"/>
</dbReference>
<protein>
    <recommendedName>
        <fullName evidence="5">F-box domain-containing protein</fullName>
    </recommendedName>
</protein>
<evidence type="ECO:0000313" key="3">
    <source>
        <dbReference type="EMBL" id="CAL1411497.1"/>
    </source>
</evidence>
<evidence type="ECO:0000259" key="1">
    <source>
        <dbReference type="Pfam" id="PF03478"/>
    </source>
</evidence>
<dbReference type="Proteomes" id="UP001497516">
    <property type="component" value="Chromosome 9"/>
</dbReference>
<dbReference type="PANTHER" id="PTHR44259:SF114">
    <property type="entry name" value="OS06G0707300 PROTEIN"/>
    <property type="match status" value="1"/>
</dbReference>
<dbReference type="AlphaFoldDB" id="A0AAV2GM35"/>
<dbReference type="SUPFAM" id="SSF81383">
    <property type="entry name" value="F-box domain"/>
    <property type="match status" value="1"/>
</dbReference>
<sequence>MEMDYSQLPEDILVKIVEDHLPSFSNLILFSHVCKSWRIAARQSIAAERRPRPCRSGLLLSRSYSDSHEFLPLANFAAAIAPPPRRRLTIRRRVLIPLGFDSDYTNYIRSRRYYRGHNANPCIASKDGWVLVIEPGPSPDPLRLQLLNPVTRQSIPLPPLLLPCPPRAQFTVDNIFKAVISSPPDDGCYVFLVFHFDYENVTLACTNVAASCNEFGRTQVRFP</sequence>
<dbReference type="EMBL" id="OZ034822">
    <property type="protein sequence ID" value="CAL1411497.1"/>
    <property type="molecule type" value="Genomic_DNA"/>
</dbReference>
<dbReference type="InterPro" id="IPR001810">
    <property type="entry name" value="F-box_dom"/>
</dbReference>
<feature type="domain" description="F-box" evidence="2">
    <location>
        <begin position="6"/>
        <end position="42"/>
    </location>
</feature>
<feature type="domain" description="KIB1-4 beta-propeller" evidence="1">
    <location>
        <begin position="118"/>
        <end position="207"/>
    </location>
</feature>
<dbReference type="InterPro" id="IPR005174">
    <property type="entry name" value="KIB1-4_b-propeller"/>
</dbReference>
<reference evidence="3 4" key="1">
    <citation type="submission" date="2024-04" db="EMBL/GenBank/DDBJ databases">
        <authorList>
            <person name="Fracassetti M."/>
        </authorList>
    </citation>
    <scope>NUCLEOTIDE SEQUENCE [LARGE SCALE GENOMIC DNA]</scope>
</reference>
<dbReference type="Gene3D" id="1.20.1280.50">
    <property type="match status" value="1"/>
</dbReference>
<dbReference type="Pfam" id="PF12937">
    <property type="entry name" value="F-box-like"/>
    <property type="match status" value="1"/>
</dbReference>
<evidence type="ECO:0000259" key="2">
    <source>
        <dbReference type="Pfam" id="PF12937"/>
    </source>
</evidence>
<name>A0AAV2GM35_9ROSI</name>
<dbReference type="InterPro" id="IPR050942">
    <property type="entry name" value="F-box_BR-signaling"/>
</dbReference>